<evidence type="ECO:0000259" key="5">
    <source>
        <dbReference type="PROSITE" id="PS51044"/>
    </source>
</evidence>
<dbReference type="PANTHER" id="PTHR10782:SF4">
    <property type="entry name" value="TONALLI, ISOFORM E"/>
    <property type="match status" value="1"/>
</dbReference>
<keyword evidence="1" id="KW-0479">Metal-binding</keyword>
<sequence>MDVDIGELDLQADLSAEELLVLTANNNLLADAMAGQSGNGTPGGDHYPMSALSSFGLERESFQDCSADHSQEAPDGIRGSFSSLSVPSGFACETQSPAGSERLLGRPFSRATPSGGFLAERCFGAENLTRILQLWSRPPVFTSFWLLAKMVGYGGTNPSEAVRAILTHQGWSPDVSLRGRMEVFGKFTKERVVDIGIMLNVQHRRGTNAATLLSLVLKVADGADSSTVGRLCVTEDALLTANAERVQILHRGASEERRGFTEDAFIRPPFTAISWLAPHPHPSELPPRWTPRRLRSSRFCIRNGVLVPIDRYGTSGEVEEGRSETSQLNGAHLHRIHETMAAVQHVQSTGITQEMPMNPLERTLANSQAPGVMRNPRGTANQADSFSRLWTDDVMALALEAQNARSGCDESIQSFLSLVDNISFDTRQNDFTTDRTFCKKLTRGLPTSLEFSVPVPLDKMLPKMPSLRTAIVLRCFEVSNRRISSWDCAFPASCRAWLSLQSSSSSQLHSVDIKKAAQYVDLTLPIQKAYRKEVQLGTGGRTLLLRLDINQSLEEHVCPWPAEKFYVFVVQSAHLFSVEFELERVLARKRPSAEKARAILCPAVQAGDDDLDIESVRISLLCPLSRTRIKIPVRVRGSTQLQCFDAISYIEMSRLTKRFICPVTNKPAPLHMLQVCEFFRKALEFAHPEEEFIDVLPDGTFMHTMAAESEPSALRASMKCERAISFEPFSERKSQTLQNNSSWHDRTENSGCLADTIVVDLCD</sequence>
<dbReference type="Gene3D" id="3.30.40.10">
    <property type="entry name" value="Zinc/RING finger domain, C3HC4 (zinc finger)"/>
    <property type="match status" value="1"/>
</dbReference>
<keyword evidence="6" id="KW-0547">Nucleotide-binding</keyword>
<dbReference type="GO" id="GO:0061665">
    <property type="term" value="F:SUMO ligase activity"/>
    <property type="evidence" value="ECO:0007669"/>
    <property type="project" value="TreeGrafter"/>
</dbReference>
<dbReference type="InterPro" id="IPR013083">
    <property type="entry name" value="Znf_RING/FYVE/PHD"/>
</dbReference>
<keyword evidence="6" id="KW-0378">Hydrolase</keyword>
<dbReference type="KEGG" id="cme:CYME_CMG063C"/>
<dbReference type="GeneID" id="16993280"/>
<dbReference type="GO" id="GO:0016925">
    <property type="term" value="P:protein sumoylation"/>
    <property type="evidence" value="ECO:0007669"/>
    <property type="project" value="TreeGrafter"/>
</dbReference>
<keyword evidence="2 4" id="KW-0863">Zinc-finger</keyword>
<keyword evidence="7" id="KW-1185">Reference proteome</keyword>
<dbReference type="STRING" id="280699.M1VG41"/>
<proteinExistence type="predicted"/>
<name>M1VG41_CYAM1</name>
<evidence type="ECO:0000256" key="2">
    <source>
        <dbReference type="ARBA" id="ARBA00022771"/>
    </source>
</evidence>
<evidence type="ECO:0000256" key="3">
    <source>
        <dbReference type="ARBA" id="ARBA00022833"/>
    </source>
</evidence>
<dbReference type="eggNOG" id="KOG2169">
    <property type="taxonomic scope" value="Eukaryota"/>
</dbReference>
<keyword evidence="6" id="KW-0067">ATP-binding</keyword>
<dbReference type="InterPro" id="IPR004181">
    <property type="entry name" value="Znf_MIZ"/>
</dbReference>
<protein>
    <submittedName>
        <fullName evidence="6">Similar to RNA helicase II binding protein</fullName>
    </submittedName>
</protein>
<dbReference type="EMBL" id="AP006489">
    <property type="protein sequence ID" value="BAM79588.1"/>
    <property type="molecule type" value="Genomic_DNA"/>
</dbReference>
<dbReference type="HOGENOM" id="CLU_365783_0_0_1"/>
<dbReference type="Gramene" id="CMG063CT">
    <property type="protein sequence ID" value="CMG063CT"/>
    <property type="gene ID" value="CMG063C"/>
</dbReference>
<reference evidence="6 7" key="1">
    <citation type="journal article" date="2004" name="Nature">
        <title>Genome sequence of the ultrasmall unicellular red alga Cyanidioschyzon merolae 10D.</title>
        <authorList>
            <person name="Matsuzaki M."/>
            <person name="Misumi O."/>
            <person name="Shin-i T."/>
            <person name="Maruyama S."/>
            <person name="Takahara M."/>
            <person name="Miyagishima S."/>
            <person name="Mori T."/>
            <person name="Nishida K."/>
            <person name="Yagisawa F."/>
            <person name="Nishida K."/>
            <person name="Yoshida Y."/>
            <person name="Nishimura Y."/>
            <person name="Nakao S."/>
            <person name="Kobayashi T."/>
            <person name="Momoyama Y."/>
            <person name="Higashiyama T."/>
            <person name="Minoda A."/>
            <person name="Sano M."/>
            <person name="Nomoto H."/>
            <person name="Oishi K."/>
            <person name="Hayashi H."/>
            <person name="Ohta F."/>
            <person name="Nishizaka S."/>
            <person name="Haga S."/>
            <person name="Miura S."/>
            <person name="Morishita T."/>
            <person name="Kabeya Y."/>
            <person name="Terasawa K."/>
            <person name="Suzuki Y."/>
            <person name="Ishii Y."/>
            <person name="Asakawa S."/>
            <person name="Takano H."/>
            <person name="Ohta N."/>
            <person name="Kuroiwa H."/>
            <person name="Tanaka K."/>
            <person name="Shimizu N."/>
            <person name="Sugano S."/>
            <person name="Sato N."/>
            <person name="Nozaki H."/>
            <person name="Ogasawara N."/>
            <person name="Kohara Y."/>
            <person name="Kuroiwa T."/>
        </authorList>
    </citation>
    <scope>NUCLEOTIDE SEQUENCE [LARGE SCALE GENOMIC DNA]</scope>
    <source>
        <strain evidence="6 7">10D</strain>
    </source>
</reference>
<dbReference type="GO" id="GO:0000785">
    <property type="term" value="C:chromatin"/>
    <property type="evidence" value="ECO:0007669"/>
    <property type="project" value="TreeGrafter"/>
</dbReference>
<dbReference type="Pfam" id="PF02891">
    <property type="entry name" value="zf-MIZ"/>
    <property type="match status" value="1"/>
</dbReference>
<organism evidence="6 7">
    <name type="scientific">Cyanidioschyzon merolae (strain NIES-3377 / 10D)</name>
    <name type="common">Unicellular red alga</name>
    <dbReference type="NCBI Taxonomy" id="280699"/>
    <lineage>
        <taxon>Eukaryota</taxon>
        <taxon>Rhodophyta</taxon>
        <taxon>Bangiophyceae</taxon>
        <taxon>Cyanidiales</taxon>
        <taxon>Cyanidiaceae</taxon>
        <taxon>Cyanidioschyzon</taxon>
    </lineage>
</organism>
<dbReference type="RefSeq" id="XP_005535874.1">
    <property type="nucleotide sequence ID" value="XM_005535817.1"/>
</dbReference>
<gene>
    <name evidence="6" type="ORF">CYME_CMG063C</name>
</gene>
<evidence type="ECO:0000256" key="1">
    <source>
        <dbReference type="ARBA" id="ARBA00022723"/>
    </source>
</evidence>
<reference evidence="6 7" key="2">
    <citation type="journal article" date="2007" name="BMC Biol.">
        <title>A 100%-complete sequence reveals unusually simple genomic features in the hot-spring red alga Cyanidioschyzon merolae.</title>
        <authorList>
            <person name="Nozaki H."/>
            <person name="Takano H."/>
            <person name="Misumi O."/>
            <person name="Terasawa K."/>
            <person name="Matsuzaki M."/>
            <person name="Maruyama S."/>
            <person name="Nishida K."/>
            <person name="Yagisawa F."/>
            <person name="Yoshida Y."/>
            <person name="Fujiwara T."/>
            <person name="Takio S."/>
            <person name="Tamura K."/>
            <person name="Chung S.J."/>
            <person name="Nakamura S."/>
            <person name="Kuroiwa H."/>
            <person name="Tanaka K."/>
            <person name="Sato N."/>
            <person name="Kuroiwa T."/>
        </authorList>
    </citation>
    <scope>NUCLEOTIDE SEQUENCE [LARGE SCALE GENOMIC DNA]</scope>
    <source>
        <strain evidence="6 7">10D</strain>
    </source>
</reference>
<dbReference type="GO" id="GO:0008270">
    <property type="term" value="F:zinc ion binding"/>
    <property type="evidence" value="ECO:0007669"/>
    <property type="project" value="UniProtKB-KW"/>
</dbReference>
<dbReference type="PROSITE" id="PS51044">
    <property type="entry name" value="ZF_SP_RING"/>
    <property type="match status" value="1"/>
</dbReference>
<dbReference type="PANTHER" id="PTHR10782">
    <property type="entry name" value="ZINC FINGER MIZ DOMAIN-CONTAINING PROTEIN"/>
    <property type="match status" value="1"/>
</dbReference>
<dbReference type="Proteomes" id="UP000007014">
    <property type="component" value="Chromosome 7"/>
</dbReference>
<accession>M1VG41</accession>
<dbReference type="AlphaFoldDB" id="M1VG41"/>
<dbReference type="GO" id="GO:0004386">
    <property type="term" value="F:helicase activity"/>
    <property type="evidence" value="ECO:0007669"/>
    <property type="project" value="UniProtKB-KW"/>
</dbReference>
<evidence type="ECO:0000256" key="4">
    <source>
        <dbReference type="PROSITE-ProRule" id="PRU00452"/>
    </source>
</evidence>
<feature type="domain" description="SP-RING-type" evidence="5">
    <location>
        <begin position="607"/>
        <end position="692"/>
    </location>
</feature>
<keyword evidence="3" id="KW-0862">Zinc</keyword>
<keyword evidence="6" id="KW-0347">Helicase</keyword>
<dbReference type="CDD" id="cd16650">
    <property type="entry name" value="SP-RING_PIAS-like"/>
    <property type="match status" value="1"/>
</dbReference>
<evidence type="ECO:0000313" key="6">
    <source>
        <dbReference type="EMBL" id="BAM79588.1"/>
    </source>
</evidence>
<evidence type="ECO:0000313" key="7">
    <source>
        <dbReference type="Proteomes" id="UP000007014"/>
    </source>
</evidence>
<dbReference type="OrthoDB" id="27975at2759"/>